<keyword evidence="2" id="KW-1185">Reference proteome</keyword>
<protein>
    <submittedName>
        <fullName evidence="1">DUF932 domain-containing protein</fullName>
    </submittedName>
</protein>
<organism evidence="1 2">
    <name type="scientific">Pseudoduganella lutea</name>
    <dbReference type="NCBI Taxonomy" id="321985"/>
    <lineage>
        <taxon>Bacteria</taxon>
        <taxon>Pseudomonadati</taxon>
        <taxon>Pseudomonadota</taxon>
        <taxon>Betaproteobacteria</taxon>
        <taxon>Burkholderiales</taxon>
        <taxon>Oxalobacteraceae</taxon>
        <taxon>Telluria group</taxon>
        <taxon>Pseudoduganella</taxon>
    </lineage>
</organism>
<dbReference type="RefSeq" id="WP_130189378.1">
    <property type="nucleotide sequence ID" value="NZ_CP035913.1"/>
</dbReference>
<evidence type="ECO:0000313" key="1">
    <source>
        <dbReference type="EMBL" id="QBE66270.1"/>
    </source>
</evidence>
<dbReference type="AlphaFoldDB" id="A0A4P6L3W4"/>
<name>A0A4P6L3W4_9BURK</name>
<sequence length="355" mass="39559">MKAGCTLMDLAAELERQAAAKRDLIVPAKKMHASTLPSGQFRLVIDEAGGEVRYPLDDFVCGQLAKKLDIPLSYFKRMREYHPELLDQNVNGWLKVNVPDSYLVRTLDGYARAFLSTRYRRLDNFDLAKSIVPVLQELPGARFESVELTAKKLYIKVVSSKIQCEVKPGDVVQAGVIVSNSEIGCGTLRVEPLLFRLVCSNGLIVQDRSMRKNHAGRNLVADDDEVLVYQDDTLEADDKAIFLKVRDLVKTAVSEATFDLLSEKFRRTIGIKMVGNPVKAVEVLANRYALNEAESAGVLRHLFEEHELTGYGLVNAVTGYSQEVACYDRATEFEELGGKLLELSSGEWKQIAEAV</sequence>
<reference evidence="1 2" key="1">
    <citation type="submission" date="2019-02" db="EMBL/GenBank/DDBJ databases">
        <title>Draft Genome Sequences of Six Type Strains of the Genus Massilia.</title>
        <authorList>
            <person name="Miess H."/>
            <person name="Frediansyhah A."/>
            <person name="Gross H."/>
        </authorList>
    </citation>
    <scope>NUCLEOTIDE SEQUENCE [LARGE SCALE GENOMIC DNA]</scope>
    <source>
        <strain evidence="1 2">DSM 17473</strain>
    </source>
</reference>
<dbReference type="OrthoDB" id="2679764at2"/>
<dbReference type="Pfam" id="PF06067">
    <property type="entry name" value="DUF932"/>
    <property type="match status" value="1"/>
</dbReference>
<evidence type="ECO:0000313" key="2">
    <source>
        <dbReference type="Proteomes" id="UP000290637"/>
    </source>
</evidence>
<proteinExistence type="predicted"/>
<gene>
    <name evidence="1" type="ORF">EWM63_27555</name>
</gene>
<dbReference type="KEGG" id="plue:EWM63_27555"/>
<accession>A0A4P6L3W4</accession>
<dbReference type="InterPro" id="IPR026325">
    <property type="entry name" value="DUF932"/>
</dbReference>
<dbReference type="Proteomes" id="UP000290637">
    <property type="component" value="Chromosome"/>
</dbReference>
<dbReference type="EMBL" id="CP035913">
    <property type="protein sequence ID" value="QBE66270.1"/>
    <property type="molecule type" value="Genomic_DNA"/>
</dbReference>